<accession>A0A6C0LBL4</accession>
<dbReference type="Gene3D" id="3.40.50.300">
    <property type="entry name" value="P-loop containing nucleotide triphosphate hydrolases"/>
    <property type="match status" value="2"/>
</dbReference>
<evidence type="ECO:0000313" key="3">
    <source>
        <dbReference type="EMBL" id="QHU27827.1"/>
    </source>
</evidence>
<evidence type="ECO:0000259" key="2">
    <source>
        <dbReference type="PROSITE" id="PS51192"/>
    </source>
</evidence>
<dbReference type="InterPro" id="IPR027417">
    <property type="entry name" value="P-loop_NTPase"/>
</dbReference>
<protein>
    <recommendedName>
        <fullName evidence="2">Helicase ATP-binding domain-containing protein</fullName>
    </recommendedName>
</protein>
<dbReference type="SUPFAM" id="SSF52540">
    <property type="entry name" value="P-loop containing nucleoside triphosphate hydrolases"/>
    <property type="match status" value="2"/>
</dbReference>
<feature type="region of interest" description="Disordered" evidence="1">
    <location>
        <begin position="385"/>
        <end position="408"/>
    </location>
</feature>
<feature type="region of interest" description="Disordered" evidence="1">
    <location>
        <begin position="839"/>
        <end position="863"/>
    </location>
</feature>
<dbReference type="InterPro" id="IPR014001">
    <property type="entry name" value="Helicase_ATP-bd"/>
</dbReference>
<organism evidence="3">
    <name type="scientific">viral metagenome</name>
    <dbReference type="NCBI Taxonomy" id="1070528"/>
    <lineage>
        <taxon>unclassified sequences</taxon>
        <taxon>metagenomes</taxon>
        <taxon>organismal metagenomes</taxon>
    </lineage>
</organism>
<dbReference type="InterPro" id="IPR001650">
    <property type="entry name" value="Helicase_C-like"/>
</dbReference>
<dbReference type="Pfam" id="PF00271">
    <property type="entry name" value="Helicase_C"/>
    <property type="match status" value="1"/>
</dbReference>
<dbReference type="PROSITE" id="PS51192">
    <property type="entry name" value="HELICASE_ATP_BIND_1"/>
    <property type="match status" value="1"/>
</dbReference>
<feature type="compositionally biased region" description="Basic and acidic residues" evidence="1">
    <location>
        <begin position="846"/>
        <end position="863"/>
    </location>
</feature>
<evidence type="ECO:0000256" key="1">
    <source>
        <dbReference type="SAM" id="MobiDB-lite"/>
    </source>
</evidence>
<dbReference type="SMART" id="SM00487">
    <property type="entry name" value="DEXDc"/>
    <property type="match status" value="1"/>
</dbReference>
<name>A0A6C0LBL4_9ZZZZ</name>
<dbReference type="EMBL" id="MN740463">
    <property type="protein sequence ID" value="QHU27827.1"/>
    <property type="molecule type" value="Genomic_DNA"/>
</dbReference>
<dbReference type="AlphaFoldDB" id="A0A6C0LBL4"/>
<sequence length="1220" mass="139887">MNIEVKTNAWVLPNRVGYNKKMYDIFHPSKYHKKTAAAAAKAAKASCECTKESCELDVSKVSLFPQQRIVKDYMQFDSPYRGILLYHGLGSGKSAASIAASEGYINRKNVIIMTPASLSQNYENELMKISTIGLNLKKSWTCLKVIKTNPKMMEQLKGYAIDKQMVKKEGTVWVPLYKKDIEDAEIVIDNVKYSDMASNDKEDIKKTITHIIRNRYKFINYNGITMKMIKEMGDNPFDNSFIIVDEVHNFISRIANGSKIAMKIYNNIVSAKDVKLVLLSGTPIINHPYEISFLINLLRGPMKTYKIPIIDGVADKNQIINKLSKAQLYDYVDELYYDNRNLNIILLPINYVRKDDVSSVIVKKDWDRDEDTIIKEIIKAVNSEGNDANTGKKPAKSVKPTKPAKPTKSGIDVKKPYLIVTNGTTGSLKTKMAEEIIKYLKLNPTNTKINIDDLVTKNKEYKKRVLDIIKKVAKECNNNKTCISEKYENPSNKLQEDFAKAYYDVRKGEGGISCTDNFKNSCDKLNDLNLENALKESRNIVFESQGLSVPSWLLSQPYLTEKYNVIFAYSLAPIKKIVDVIKKRAKARIDKYLKNPNEDAPRMPSVDKKIIGNNIKNIVATLKDLRKNCINEVEYLKCGNKKIDKLLVYENSDDFKFNLVYDNYNNDDITDAEFEGLIYDIVKMDAKGNFDESGISLSTKYDIEHNYALPSKKEDFVKFFINDEDPENIKVINEDLFKRRILGILSYYKTSGSELFPSLLPETIRNMYMTDHQIKKYVDVRIKEIAIDDNKKKFGNKGAAEVSSVYRAFSRLVCNFAFPEEIPREFPQDIRTLKKKEMAMNEEDGANSKESKDSKDGEDAANDKKKFNKDIDAEYNKKLTKALNDLKKGDYLEKKNLREYYSPKFAQMLEDVDTSPGSVLVYSQFRVVEGLGIFKEVLNKHGYVEINVIKNDEYGYILEDPDVFDEKYDNKRYVMFNSDREKTNILMNLFNGDFANLPDTIRSSLPNNGEGLEQRYGKIVRVMMITQSGAEGISLKNVRRVLITEYFWNSVRIDQVIGRAVRTCSHMGLPVEDRNVGVYKYIMKFTKDHIINNPTLKIKDSELSTDEHIYDKANKKEELIKNFLDMAKSSSIDCVIHADVNKPLKNGYKCYNWPINMKDDKLAFTQNILNDGKITQYKNYERVKTGRGKVVSRDGVKYVLLNDKLYDYNSYKNAGVLLPA</sequence>
<reference evidence="3" key="1">
    <citation type="journal article" date="2020" name="Nature">
        <title>Giant virus diversity and host interactions through global metagenomics.</title>
        <authorList>
            <person name="Schulz F."/>
            <person name="Roux S."/>
            <person name="Paez-Espino D."/>
            <person name="Jungbluth S."/>
            <person name="Walsh D.A."/>
            <person name="Denef V.J."/>
            <person name="McMahon K.D."/>
            <person name="Konstantinidis K.T."/>
            <person name="Eloe-Fadrosh E.A."/>
            <person name="Kyrpides N.C."/>
            <person name="Woyke T."/>
        </authorList>
    </citation>
    <scope>NUCLEOTIDE SEQUENCE</scope>
    <source>
        <strain evidence="3">GVMAG-M-3300027769-26</strain>
    </source>
</reference>
<feature type="domain" description="Helicase ATP-binding" evidence="2">
    <location>
        <begin position="74"/>
        <end position="301"/>
    </location>
</feature>
<proteinExistence type="predicted"/>